<accession>Q8IFH8</accession>
<gene>
    <name evidence="1" type="ORF">TB927.1.250</name>
</gene>
<dbReference type="GeneID" id="3663564"/>
<dbReference type="EMBL" id="AL929603">
    <property type="protein sequence ID" value="CAD53030.1"/>
    <property type="molecule type" value="Genomic_DNA"/>
</dbReference>
<dbReference type="Proteomes" id="UP000008524">
    <property type="component" value="Chromosome 1"/>
</dbReference>
<evidence type="ECO:0000313" key="1">
    <source>
        <dbReference type="EMBL" id="CAD53030.1"/>
    </source>
</evidence>
<dbReference type="AlphaFoldDB" id="Q8IFH8"/>
<dbReference type="InParanoid" id="Q8IFH8"/>
<dbReference type="PaxDb" id="5691-CAD53030"/>
<proteinExistence type="predicted"/>
<dbReference type="KEGG" id="tbr:TB927.1.250"/>
<organism evidence="1 2">
    <name type="scientific">Trypanosoma brucei brucei (strain 927/4 GUTat10.1)</name>
    <dbReference type="NCBI Taxonomy" id="185431"/>
    <lineage>
        <taxon>Eukaryota</taxon>
        <taxon>Discoba</taxon>
        <taxon>Euglenozoa</taxon>
        <taxon>Kinetoplastea</taxon>
        <taxon>Metakinetoplastina</taxon>
        <taxon>Trypanosomatida</taxon>
        <taxon>Trypanosomatidae</taxon>
        <taxon>Trypanosoma</taxon>
    </lineage>
</organism>
<protein>
    <submittedName>
        <fullName evidence="1">Uncharacterized protein</fullName>
    </submittedName>
</protein>
<name>Q8IFH8_TRYB2</name>
<keyword evidence="2" id="KW-1185">Reference proteome</keyword>
<sequence>MVFFLAGIPQPSVTNSSVLPVVVLRTEFPDSVSERNCTPFIFVALTSLSYLVVSFLTFPHISQTYRDTSPCPLTCRGPSTLPVGNCGFSATTHALFRFFSPTFLLWG</sequence>
<dbReference type="RefSeq" id="XP_846394.1">
    <property type="nucleotide sequence ID" value="XM_841301.1"/>
</dbReference>
<reference evidence="1 2" key="1">
    <citation type="journal article" date="2003" name="Nucleic Acids Res.">
        <title>The DNA sequence of chromosome I of an African trypanosome: gene content, chromosome organisation, recombination and polymorphism.</title>
        <authorList>
            <person name="Hall N."/>
            <person name="Berriman M."/>
            <person name="Lennard N.J."/>
            <person name="Harris B.R."/>
            <person name="Hertz-Fowler C."/>
            <person name="Bart-Delabesse E.N."/>
            <person name="Gerrare C.S."/>
            <person name="Atkin R.J."/>
            <person name="Barron A.J."/>
            <person name="Bowman S."/>
            <person name="Bray-Allen S.P."/>
            <person name="Bringaud F."/>
            <person name="Clark L.N."/>
            <person name="Corton C.H."/>
            <person name="Cronin A."/>
            <person name="Davies R."/>
            <person name="Doggett J."/>
            <person name="Fraser A."/>
            <person name="Gruter E."/>
            <person name="Hall S."/>
            <person name="Harper A.D."/>
            <person name="Kay M.P."/>
            <person name="Leech V."/>
            <person name="Mayes R."/>
            <person name="Price C."/>
            <person name="Quail M.A."/>
            <person name="Rabbinowitch E."/>
            <person name="Reitter C."/>
            <person name="Rutherford K."/>
            <person name="Sasse J."/>
            <person name="Sharp S."/>
            <person name="Shownkeen R."/>
            <person name="Macleod A."/>
            <person name="Taylor S."/>
            <person name="Tweedie A."/>
            <person name="Turner C.M.R."/>
            <person name="Tait A."/>
            <person name="Gull K."/>
            <person name="Barrell B."/>
            <person name="Melville S.E."/>
        </authorList>
    </citation>
    <scope>NUCLEOTIDE SEQUENCE [LARGE SCALE GENOMIC DNA]</scope>
    <source>
        <strain evidence="1 2">927/4 GUTat10.1</strain>
    </source>
</reference>
<evidence type="ECO:0000313" key="2">
    <source>
        <dbReference type="Proteomes" id="UP000008524"/>
    </source>
</evidence>
<reference evidence="2" key="2">
    <citation type="journal article" date="2005" name="Science">
        <title>The genome of the African trypanosome Trypanosoma brucei.</title>
        <authorList>
            <person name="Berriman M."/>
            <person name="Ghedin E."/>
            <person name="Hertz-Fowler C."/>
            <person name="Blandin G."/>
            <person name="Renauld H."/>
            <person name="Bartholomeu D.C."/>
            <person name="Lennard N.J."/>
            <person name="Caler E."/>
            <person name="Hamlin N.E."/>
            <person name="Haas B."/>
            <person name="Bohme U."/>
            <person name="Hannick L."/>
            <person name="Aslett M.A."/>
            <person name="Shallom J."/>
            <person name="Marcello L."/>
            <person name="Hou L."/>
            <person name="Wickstead B."/>
            <person name="Alsmark U.C."/>
            <person name="Arrowsmith C."/>
            <person name="Atkin R.J."/>
            <person name="Barron A.J."/>
            <person name="Bringaud F."/>
            <person name="Brooks K."/>
            <person name="Carrington M."/>
            <person name="Cherevach I."/>
            <person name="Chillingworth T.J."/>
            <person name="Churcher C."/>
            <person name="Clark L.N."/>
            <person name="Corton C.H."/>
            <person name="Cronin A."/>
            <person name="Davies R.M."/>
            <person name="Doggett J."/>
            <person name="Djikeng A."/>
            <person name="Feldblyum T."/>
            <person name="Field M.C."/>
            <person name="Fraser A."/>
            <person name="Goodhead I."/>
            <person name="Hance Z."/>
            <person name="Harper D."/>
            <person name="Harris B.R."/>
            <person name="Hauser H."/>
            <person name="Hostetler J."/>
            <person name="Ivens A."/>
            <person name="Jagels K."/>
            <person name="Johnson D."/>
            <person name="Johnson J."/>
            <person name="Jones K."/>
            <person name="Kerhornou A.X."/>
            <person name="Koo H."/>
            <person name="Larke N."/>
            <person name="Landfear S."/>
            <person name="Larkin C."/>
            <person name="Leech V."/>
            <person name="Line A."/>
            <person name="Lord A."/>
            <person name="Macleod A."/>
            <person name="Mooney P.J."/>
            <person name="Moule S."/>
            <person name="Martin D.M."/>
            <person name="Morgan G.W."/>
            <person name="Mungall K."/>
            <person name="Norbertczak H."/>
            <person name="Ormond D."/>
            <person name="Pai G."/>
            <person name="Peacock C.S."/>
            <person name="Peterson J."/>
            <person name="Quail M.A."/>
            <person name="Rabbinowitsch E."/>
            <person name="Rajandream M.A."/>
            <person name="Reitter C."/>
            <person name="Salzberg S.L."/>
            <person name="Sanders M."/>
            <person name="Schobel S."/>
            <person name="Sharp S."/>
            <person name="Simmonds M."/>
            <person name="Simpson A.J."/>
            <person name="Tallon L."/>
            <person name="Turner C.M."/>
            <person name="Tait A."/>
            <person name="Tivey A.R."/>
            <person name="Van Aken S."/>
            <person name="Walker D."/>
            <person name="Wanless D."/>
            <person name="Wang S."/>
            <person name="White B."/>
            <person name="White O."/>
            <person name="Whitehead S."/>
            <person name="Woodward J."/>
            <person name="Wortman J."/>
            <person name="Adams M.D."/>
            <person name="Embley T.M."/>
            <person name="Gull K."/>
            <person name="Ullu E."/>
            <person name="Barry J.D."/>
            <person name="Fairlamb A.H."/>
            <person name="Opperdoes F."/>
            <person name="Barrell B.G."/>
            <person name="Donelson J.E."/>
            <person name="Hall N."/>
            <person name="Fraser C.M."/>
            <person name="Melville S.E."/>
            <person name="El-Sayed N.M."/>
        </authorList>
    </citation>
    <scope>NUCLEOTIDE SEQUENCE [LARGE SCALE GENOMIC DNA]</scope>
    <source>
        <strain evidence="2">927/4 GUTat10.1</strain>
    </source>
</reference>